<dbReference type="SUPFAM" id="SSF53756">
    <property type="entry name" value="UDP-Glycosyltransferase/glycogen phosphorylase"/>
    <property type="match status" value="1"/>
</dbReference>
<dbReference type="GO" id="GO:0005829">
    <property type="term" value="C:cytosol"/>
    <property type="evidence" value="ECO:0007669"/>
    <property type="project" value="TreeGrafter"/>
</dbReference>
<dbReference type="KEGG" id="ahu:A6A40_14465"/>
<sequence length="388" mass="40463">MTAGPSTTPPAFDLSAAQRILVVKLDEAGDLILATPFLRGLRASAPQASITLAVRPPLAELALRCPWVDGVVLPLAKPDGRGFDFRGATPEALARFMADFRAGFDLAVVPRYDLDRHGATTLVAASRARLSLGYSERVTPWKAEGNAGFDRAYTHVPAASPGMHEVEHNLALLAHLGGRTDGGGAHGEAVELCLTEADRAAALRLTADGRRLIAVAPGTASPRRNYPPALLAAVTSRLCNRLDADVLLLGTAEDAAAAAAIAEALPGRVHDLTGRTSLPEAAAVIERASLLLAMDSGPAHLAAAVGTPVAVFSCHPVGGDPSFIHAPERFRPWTRRALVLQPAAPVPPCTDSCRDAGAHCIAAIEPEQAAVAILDFLAALPAETEEPR</sequence>
<dbReference type="Gene3D" id="3.40.50.2000">
    <property type="entry name" value="Glycogen Phosphorylase B"/>
    <property type="match status" value="2"/>
</dbReference>
<dbReference type="GO" id="GO:0008713">
    <property type="term" value="F:ADP-heptose-lipopolysaccharide heptosyltransferase activity"/>
    <property type="evidence" value="ECO:0007669"/>
    <property type="project" value="TreeGrafter"/>
</dbReference>
<dbReference type="STRING" id="1226968.A6A40_14465"/>
<keyword evidence="2 3" id="KW-0808">Transferase</keyword>
<accession>A0A160JJB3</accession>
<dbReference type="PANTHER" id="PTHR30160">
    <property type="entry name" value="TETRAACYLDISACCHARIDE 4'-KINASE-RELATED"/>
    <property type="match status" value="1"/>
</dbReference>
<dbReference type="PANTHER" id="PTHR30160:SF1">
    <property type="entry name" value="LIPOPOLYSACCHARIDE 1,2-N-ACETYLGLUCOSAMINETRANSFERASE-RELATED"/>
    <property type="match status" value="1"/>
</dbReference>
<gene>
    <name evidence="3" type="ORF">A6A40_14465</name>
</gene>
<dbReference type="AlphaFoldDB" id="A0A160JJB3"/>
<dbReference type="EMBL" id="CP015285">
    <property type="protein sequence ID" value="ANC93260.1"/>
    <property type="molecule type" value="Genomic_DNA"/>
</dbReference>
<name>A0A160JJB3_9PROT</name>
<evidence type="ECO:0000256" key="2">
    <source>
        <dbReference type="ARBA" id="ARBA00022679"/>
    </source>
</evidence>
<evidence type="ECO:0000313" key="4">
    <source>
        <dbReference type="Proteomes" id="UP000077405"/>
    </source>
</evidence>
<reference evidence="3 4" key="1">
    <citation type="journal article" date="2013" name="Int. J. Syst. Evol. Microbiol.">
        <title>Azospirillum humicireducens sp. nov., a nitrogen-fixing bacterium isolated from a microbial fuel cell.</title>
        <authorList>
            <person name="Zhou S."/>
            <person name="Han L."/>
            <person name="Wang Y."/>
            <person name="Yang G."/>
            <person name="Zhuang L."/>
            <person name="Hu P."/>
        </authorList>
    </citation>
    <scope>NUCLEOTIDE SEQUENCE [LARGE SCALE GENOMIC DNA]</scope>
    <source>
        <strain evidence="3 4">SgZ-5</strain>
    </source>
</reference>
<protein>
    <submittedName>
        <fullName evidence="3">Glycosyltransferase family 9 protein</fullName>
    </submittedName>
</protein>
<evidence type="ECO:0000256" key="1">
    <source>
        <dbReference type="ARBA" id="ARBA00022676"/>
    </source>
</evidence>
<dbReference type="InterPro" id="IPR002201">
    <property type="entry name" value="Glyco_trans_9"/>
</dbReference>
<keyword evidence="1" id="KW-0328">Glycosyltransferase</keyword>
<organism evidence="3 4">
    <name type="scientific">Azospirillum humicireducens</name>
    <dbReference type="NCBI Taxonomy" id="1226968"/>
    <lineage>
        <taxon>Bacteria</taxon>
        <taxon>Pseudomonadati</taxon>
        <taxon>Pseudomonadota</taxon>
        <taxon>Alphaproteobacteria</taxon>
        <taxon>Rhodospirillales</taxon>
        <taxon>Azospirillaceae</taxon>
        <taxon>Azospirillum</taxon>
    </lineage>
</organism>
<dbReference type="Proteomes" id="UP000077405">
    <property type="component" value="Chromosome"/>
</dbReference>
<dbReference type="InterPro" id="IPR051199">
    <property type="entry name" value="LPS_LOS_Heptosyltrfase"/>
</dbReference>
<proteinExistence type="predicted"/>
<dbReference type="Pfam" id="PF01075">
    <property type="entry name" value="Glyco_transf_9"/>
    <property type="match status" value="1"/>
</dbReference>
<dbReference type="CDD" id="cd03789">
    <property type="entry name" value="GT9_LPS_heptosyltransferase"/>
    <property type="match status" value="1"/>
</dbReference>
<dbReference type="GO" id="GO:0009244">
    <property type="term" value="P:lipopolysaccharide core region biosynthetic process"/>
    <property type="evidence" value="ECO:0007669"/>
    <property type="project" value="TreeGrafter"/>
</dbReference>
<evidence type="ECO:0000313" key="3">
    <source>
        <dbReference type="EMBL" id="ANC93260.1"/>
    </source>
</evidence>
<dbReference type="OrthoDB" id="9797795at2"/>
<keyword evidence="4" id="KW-1185">Reference proteome</keyword>